<accession>X1NJN6</accession>
<evidence type="ECO:0000313" key="9">
    <source>
        <dbReference type="EMBL" id="GAI26975.1"/>
    </source>
</evidence>
<dbReference type="CDD" id="cd02503">
    <property type="entry name" value="MobA"/>
    <property type="match status" value="1"/>
</dbReference>
<dbReference type="GO" id="GO:0046872">
    <property type="term" value="F:metal ion binding"/>
    <property type="evidence" value="ECO:0007669"/>
    <property type="project" value="UniProtKB-KW"/>
</dbReference>
<evidence type="ECO:0000256" key="6">
    <source>
        <dbReference type="ARBA" id="ARBA00023134"/>
    </source>
</evidence>
<dbReference type="InterPro" id="IPR013482">
    <property type="entry name" value="Molybde_CF_guanTrfase"/>
</dbReference>
<keyword evidence="2" id="KW-0808">Transferase</keyword>
<dbReference type="Gene3D" id="3.90.550.10">
    <property type="entry name" value="Spore Coat Polysaccharide Biosynthesis Protein SpsA, Chain A"/>
    <property type="match status" value="1"/>
</dbReference>
<dbReference type="SUPFAM" id="SSF53448">
    <property type="entry name" value="Nucleotide-diphospho-sugar transferases"/>
    <property type="match status" value="1"/>
</dbReference>
<keyword evidence="5" id="KW-0460">Magnesium</keyword>
<proteinExistence type="predicted"/>
<dbReference type="PANTHER" id="PTHR19136:SF81">
    <property type="entry name" value="MOLYBDENUM COFACTOR GUANYLYLTRANSFERASE"/>
    <property type="match status" value="1"/>
</dbReference>
<gene>
    <name evidence="9" type="ORF">S06H3_30186</name>
</gene>
<dbReference type="PANTHER" id="PTHR19136">
    <property type="entry name" value="MOLYBDENUM COFACTOR GUANYLYLTRANSFERASE"/>
    <property type="match status" value="1"/>
</dbReference>
<evidence type="ECO:0000256" key="4">
    <source>
        <dbReference type="ARBA" id="ARBA00022741"/>
    </source>
</evidence>
<evidence type="ECO:0000256" key="2">
    <source>
        <dbReference type="ARBA" id="ARBA00022679"/>
    </source>
</evidence>
<organism evidence="9">
    <name type="scientific">marine sediment metagenome</name>
    <dbReference type="NCBI Taxonomy" id="412755"/>
    <lineage>
        <taxon>unclassified sequences</taxon>
        <taxon>metagenomes</taxon>
        <taxon>ecological metagenomes</taxon>
    </lineage>
</organism>
<dbReference type="InterPro" id="IPR029044">
    <property type="entry name" value="Nucleotide-diphossugar_trans"/>
</dbReference>
<evidence type="ECO:0000256" key="5">
    <source>
        <dbReference type="ARBA" id="ARBA00022842"/>
    </source>
</evidence>
<dbReference type="GO" id="GO:0016779">
    <property type="term" value="F:nucleotidyltransferase activity"/>
    <property type="evidence" value="ECO:0007669"/>
    <property type="project" value="TreeGrafter"/>
</dbReference>
<evidence type="ECO:0000256" key="3">
    <source>
        <dbReference type="ARBA" id="ARBA00022723"/>
    </source>
</evidence>
<dbReference type="GO" id="GO:0006777">
    <property type="term" value="P:Mo-molybdopterin cofactor biosynthetic process"/>
    <property type="evidence" value="ECO:0007669"/>
    <property type="project" value="UniProtKB-KW"/>
</dbReference>
<keyword evidence="1" id="KW-0963">Cytoplasm</keyword>
<name>X1NJN6_9ZZZZ</name>
<dbReference type="InterPro" id="IPR025877">
    <property type="entry name" value="MobA-like_NTP_Trfase"/>
</dbReference>
<evidence type="ECO:0000256" key="7">
    <source>
        <dbReference type="ARBA" id="ARBA00023150"/>
    </source>
</evidence>
<reference evidence="9" key="1">
    <citation type="journal article" date="2014" name="Front. Microbiol.">
        <title>High frequency of phylogenetically diverse reductive dehalogenase-homologous genes in deep subseafloor sedimentary metagenomes.</title>
        <authorList>
            <person name="Kawai M."/>
            <person name="Futagami T."/>
            <person name="Toyoda A."/>
            <person name="Takaki Y."/>
            <person name="Nishi S."/>
            <person name="Hori S."/>
            <person name="Arai W."/>
            <person name="Tsubouchi T."/>
            <person name="Morono Y."/>
            <person name="Uchiyama I."/>
            <person name="Ito T."/>
            <person name="Fujiyama A."/>
            <person name="Inagaki F."/>
            <person name="Takami H."/>
        </authorList>
    </citation>
    <scope>NUCLEOTIDE SEQUENCE</scope>
    <source>
        <strain evidence="9">Expedition CK06-06</strain>
    </source>
</reference>
<feature type="domain" description="MobA-like NTP transferase" evidence="8">
    <location>
        <begin position="5"/>
        <end position="112"/>
    </location>
</feature>
<evidence type="ECO:0000256" key="1">
    <source>
        <dbReference type="ARBA" id="ARBA00022490"/>
    </source>
</evidence>
<protein>
    <recommendedName>
        <fullName evidence="8">MobA-like NTP transferase domain-containing protein</fullName>
    </recommendedName>
</protein>
<keyword evidence="4" id="KW-0547">Nucleotide-binding</keyword>
<keyword evidence="6" id="KW-0342">GTP-binding</keyword>
<sequence>MDVSCIVLAGGKGLRLGHDKVLEIIGNRSLLQRVIDGLSFLNSDIIIVTATKQTFSQSIDYPKLRIVTDIYPGKGSLGGIFSGLAASDSSYNLAVACDMPFLNQALLRYMIQIS</sequence>
<feature type="non-terminal residue" evidence="9">
    <location>
        <position position="114"/>
    </location>
</feature>
<keyword evidence="7" id="KW-0501">Molybdenum cofactor biosynthesis</keyword>
<dbReference type="Pfam" id="PF12804">
    <property type="entry name" value="NTP_transf_3"/>
    <property type="match status" value="1"/>
</dbReference>
<evidence type="ECO:0000259" key="8">
    <source>
        <dbReference type="Pfam" id="PF12804"/>
    </source>
</evidence>
<dbReference type="GO" id="GO:0005525">
    <property type="term" value="F:GTP binding"/>
    <property type="evidence" value="ECO:0007669"/>
    <property type="project" value="UniProtKB-KW"/>
</dbReference>
<comment type="caution">
    <text evidence="9">The sequence shown here is derived from an EMBL/GenBank/DDBJ whole genome shotgun (WGS) entry which is preliminary data.</text>
</comment>
<dbReference type="EMBL" id="BARV01017757">
    <property type="protein sequence ID" value="GAI26975.1"/>
    <property type="molecule type" value="Genomic_DNA"/>
</dbReference>
<keyword evidence="3" id="KW-0479">Metal-binding</keyword>
<dbReference type="AlphaFoldDB" id="X1NJN6"/>